<feature type="transmembrane region" description="Helical" evidence="1">
    <location>
        <begin position="285"/>
        <end position="308"/>
    </location>
</feature>
<dbReference type="EMBL" id="CP010086">
    <property type="protein sequence ID" value="AJG98645.1"/>
    <property type="molecule type" value="Genomic_DNA"/>
</dbReference>
<evidence type="ECO:0000256" key="1">
    <source>
        <dbReference type="SAM" id="Phobius"/>
    </source>
</evidence>
<reference evidence="3" key="3">
    <citation type="submission" date="2020-05" db="EMBL/GenBank/DDBJ databases">
        <title>Genomic insights into acetone-butanol-ethanol (ABE) fermentation by sequencing solventogenic clostridia strains.</title>
        <authorList>
            <person name="Brown S."/>
        </authorList>
    </citation>
    <scope>NUCLEOTIDE SEQUENCE</scope>
    <source>
        <strain evidence="3">DJ126</strain>
    </source>
</reference>
<reference evidence="2" key="2">
    <citation type="submission" date="2016-02" db="EMBL/GenBank/DDBJ databases">
        <title>Genome sequence of Clostridium beijerinckii strain 59B.</title>
        <authorList>
            <person name="Little G.T."/>
            <person name="Minton N.P."/>
        </authorList>
    </citation>
    <scope>NUCLEOTIDE SEQUENCE</scope>
    <source>
        <strain evidence="2">NCIMB 14988</strain>
    </source>
</reference>
<feature type="transmembrane region" description="Helical" evidence="1">
    <location>
        <begin position="328"/>
        <end position="347"/>
    </location>
</feature>
<dbReference type="EMBL" id="JABSXK010000001">
    <property type="protein sequence ID" value="NRV07110.1"/>
    <property type="molecule type" value="Genomic_DNA"/>
</dbReference>
<organism evidence="2 4">
    <name type="scientific">Clostridium beijerinckii</name>
    <name type="common">Clostridium MP</name>
    <dbReference type="NCBI Taxonomy" id="1520"/>
    <lineage>
        <taxon>Bacteria</taxon>
        <taxon>Bacillati</taxon>
        <taxon>Bacillota</taxon>
        <taxon>Clostridia</taxon>
        <taxon>Eubacteriales</taxon>
        <taxon>Clostridiaceae</taxon>
        <taxon>Clostridium</taxon>
    </lineage>
</organism>
<dbReference type="RefSeq" id="WP_041895917.1">
    <property type="nucleotide sequence ID" value="NZ_CP010086.2"/>
</dbReference>
<name>A0A0B5QCH7_CLOBE</name>
<dbReference type="KEGG" id="cbei:LF65_02047"/>
<sequence>MKKYLNKGLLYAWFNSAKAAISIGLLVWGAVAYEIIKSNLSNVRNQLANNFDNYYYTNSWNEYFMLAIIFVAIYFIAKGINKRNTEMFLCSGPYTKKQIRYNEFICLLITLILFVITYVYIAIVSYFGNAEFISVVEGYWNIVIIETSKIILLGIIGIMFMLIIDLMFSNSVIGFISMISIIPASISIIIAKFISIFEYFGVNNDYSLLDKIRGVDYKNKLGRGFFEIVFDRISVKDIIIRNLWSETVIILFVIIIMIIVYSVVQNKYKLENANKIFSSQNNEKILVILVSTAAGSFASLFLTESFIHSLQRKNGNSMVLIGSDLIKGLGLDIICMLLIGFIAYKVIKRILKNIV</sequence>
<keyword evidence="1" id="KW-1133">Transmembrane helix</keyword>
<keyword evidence="1" id="KW-0812">Transmembrane</keyword>
<dbReference type="Proteomes" id="UP000821656">
    <property type="component" value="Unassembled WGS sequence"/>
</dbReference>
<feature type="transmembrane region" description="Helical" evidence="1">
    <location>
        <begin position="12"/>
        <end position="36"/>
    </location>
</feature>
<feature type="transmembrane region" description="Helical" evidence="1">
    <location>
        <begin position="104"/>
        <end position="127"/>
    </location>
</feature>
<feature type="transmembrane region" description="Helical" evidence="1">
    <location>
        <begin position="243"/>
        <end position="264"/>
    </location>
</feature>
<dbReference type="OrthoDB" id="1903883at2"/>
<accession>A0A0B5QCH7</accession>
<dbReference type="Proteomes" id="UP000031866">
    <property type="component" value="Chromosome"/>
</dbReference>
<evidence type="ECO:0000313" key="3">
    <source>
        <dbReference type="EMBL" id="NRV07110.1"/>
    </source>
</evidence>
<reference evidence="4" key="1">
    <citation type="submission" date="2014-12" db="EMBL/GenBank/DDBJ databases">
        <title>Genome sequence of Clostridium beijerinckii strain 59B.</title>
        <authorList>
            <person name="Little G.T."/>
            <person name="Minton N.P."/>
        </authorList>
    </citation>
    <scope>NUCLEOTIDE SEQUENCE [LARGE SCALE GENOMIC DNA]</scope>
    <source>
        <strain evidence="4">59B</strain>
    </source>
</reference>
<feature type="transmembrane region" description="Helical" evidence="1">
    <location>
        <begin position="175"/>
        <end position="197"/>
    </location>
</feature>
<evidence type="ECO:0000313" key="2">
    <source>
        <dbReference type="EMBL" id="AJG98645.1"/>
    </source>
</evidence>
<keyword evidence="1" id="KW-0472">Membrane</keyword>
<dbReference type="STRING" id="1520.LF65_02047"/>
<evidence type="ECO:0000313" key="4">
    <source>
        <dbReference type="Proteomes" id="UP000031866"/>
    </source>
</evidence>
<feature type="transmembrane region" description="Helical" evidence="1">
    <location>
        <begin position="60"/>
        <end position="77"/>
    </location>
</feature>
<gene>
    <name evidence="3" type="ORF">DFH45_000073</name>
    <name evidence="2" type="ORF">LF65_02047</name>
</gene>
<feature type="transmembrane region" description="Helical" evidence="1">
    <location>
        <begin position="139"/>
        <end position="163"/>
    </location>
</feature>
<proteinExistence type="predicted"/>
<protein>
    <submittedName>
        <fullName evidence="3">ABC-2 type transport system permease protein</fullName>
    </submittedName>
</protein>
<dbReference type="AlphaFoldDB" id="A0A0B5QCH7"/>